<keyword evidence="1" id="KW-0732">Signal</keyword>
<feature type="chain" id="PRO_5036462705" description="Secreted protein" evidence="1">
    <location>
        <begin position="20"/>
        <end position="114"/>
    </location>
</feature>
<reference evidence="2" key="1">
    <citation type="submission" date="2020-08" db="EMBL/GenBank/DDBJ databases">
        <title>Multicomponent nature underlies the extraordinary mechanical properties of spider dragline silk.</title>
        <authorList>
            <person name="Kono N."/>
            <person name="Nakamura H."/>
            <person name="Mori M."/>
            <person name="Yoshida Y."/>
            <person name="Ohtoshi R."/>
            <person name="Malay A.D."/>
            <person name="Moran D.A.P."/>
            <person name="Tomita M."/>
            <person name="Numata K."/>
            <person name="Arakawa K."/>
        </authorList>
    </citation>
    <scope>NUCLEOTIDE SEQUENCE</scope>
</reference>
<dbReference type="EMBL" id="BMAV01003272">
    <property type="protein sequence ID" value="GFY42716.1"/>
    <property type="molecule type" value="Genomic_DNA"/>
</dbReference>
<sequence length="114" mass="12969">MTSPFLFFISLFFGFLCWAFKPYSRLNCLGSPLETSPAALLPWGTVEESPSPLFTLRRQEDVRGPRLEGPKIFSTSRSLASNSTQRYRSNGYFPPSWGHSLCGRFAKPWVFQPL</sequence>
<feature type="signal peptide" evidence="1">
    <location>
        <begin position="1"/>
        <end position="19"/>
    </location>
</feature>
<protein>
    <recommendedName>
        <fullName evidence="4">Secreted protein</fullName>
    </recommendedName>
</protein>
<gene>
    <name evidence="2" type="ORF">TNIN_153181</name>
</gene>
<name>A0A8X6WZH9_9ARAC</name>
<organism evidence="2 3">
    <name type="scientific">Trichonephila inaurata madagascariensis</name>
    <dbReference type="NCBI Taxonomy" id="2747483"/>
    <lineage>
        <taxon>Eukaryota</taxon>
        <taxon>Metazoa</taxon>
        <taxon>Ecdysozoa</taxon>
        <taxon>Arthropoda</taxon>
        <taxon>Chelicerata</taxon>
        <taxon>Arachnida</taxon>
        <taxon>Araneae</taxon>
        <taxon>Araneomorphae</taxon>
        <taxon>Entelegynae</taxon>
        <taxon>Araneoidea</taxon>
        <taxon>Nephilidae</taxon>
        <taxon>Trichonephila</taxon>
        <taxon>Trichonephila inaurata</taxon>
    </lineage>
</organism>
<evidence type="ECO:0000256" key="1">
    <source>
        <dbReference type="SAM" id="SignalP"/>
    </source>
</evidence>
<dbReference type="Proteomes" id="UP000886998">
    <property type="component" value="Unassembled WGS sequence"/>
</dbReference>
<accession>A0A8X6WZH9</accession>
<keyword evidence="3" id="KW-1185">Reference proteome</keyword>
<evidence type="ECO:0008006" key="4">
    <source>
        <dbReference type="Google" id="ProtNLM"/>
    </source>
</evidence>
<dbReference type="AlphaFoldDB" id="A0A8X6WZH9"/>
<proteinExistence type="predicted"/>
<comment type="caution">
    <text evidence="2">The sequence shown here is derived from an EMBL/GenBank/DDBJ whole genome shotgun (WGS) entry which is preliminary data.</text>
</comment>
<evidence type="ECO:0000313" key="3">
    <source>
        <dbReference type="Proteomes" id="UP000886998"/>
    </source>
</evidence>
<evidence type="ECO:0000313" key="2">
    <source>
        <dbReference type="EMBL" id="GFY42716.1"/>
    </source>
</evidence>